<evidence type="ECO:0000313" key="10">
    <source>
        <dbReference type="Proteomes" id="UP000344450"/>
    </source>
</evidence>
<keyword evidence="4 7" id="KW-0812">Transmembrane</keyword>
<reference evidence="9 10" key="1">
    <citation type="submission" date="2019-10" db="EMBL/GenBank/DDBJ databases">
        <title>Complete genome sequencing of drug resistant plasmids in Kluyvera intermedia.</title>
        <authorList>
            <person name="Ke C."/>
            <person name="Jian S."/>
        </authorList>
    </citation>
    <scope>NUCLEOTIDE SEQUENCE [LARGE SCALE GENOMIC DNA]</scope>
    <source>
        <strain evidence="9 10">N2-1</strain>
    </source>
</reference>
<evidence type="ECO:0000256" key="4">
    <source>
        <dbReference type="ARBA" id="ARBA00022692"/>
    </source>
</evidence>
<keyword evidence="5 7" id="KW-1133">Transmembrane helix</keyword>
<accession>A0ABX6DPR1</accession>
<keyword evidence="9" id="KW-0808">Transferase</keyword>
<keyword evidence="9" id="KW-0012">Acyltransferase</keyword>
<sequence length="340" mass="38728">MNRIHWLDSLRFIAIILVVFTHAHEQAGVSLIALKSFYFSIDRLGVPLFLMISGGLILQKAADRNYASKIYRQRIPQFFIILIFYCLMMNVFKQLSMGTLGTTSLFQFITTNNGVYPANQWNTPMWYMYVIIGLYLVAPFLSSMVKNMTTADVVILSLLILVLNQLPATLRSLGINIDILDKINTGLHSGYLFFFLIGYAVLTARTVRTSLFVEVLMFVLPVVFRVVCDYNTQKFNWVMNWYDTSLPIAISGVGLFLILKRFFEQRPCNSQLIKTISACSFGIYLSHLAFIYLTKYLLTAMGVSVSEEIRTGIFFVAGFTGGFIYTALMMRTKVTKYLVN</sequence>
<dbReference type="GeneID" id="91973613"/>
<evidence type="ECO:0000256" key="2">
    <source>
        <dbReference type="ARBA" id="ARBA00007400"/>
    </source>
</evidence>
<evidence type="ECO:0000256" key="5">
    <source>
        <dbReference type="ARBA" id="ARBA00022989"/>
    </source>
</evidence>
<gene>
    <name evidence="9" type="ORF">GHC21_14430</name>
</gene>
<comment type="similarity">
    <text evidence="2">Belongs to the acyltransferase 3 family.</text>
</comment>
<evidence type="ECO:0000313" key="9">
    <source>
        <dbReference type="EMBL" id="QGH30797.1"/>
    </source>
</evidence>
<organism evidence="9 10">
    <name type="scientific">Kluyvera intermedia</name>
    <name type="common">Enterobacter intermedius</name>
    <dbReference type="NCBI Taxonomy" id="61648"/>
    <lineage>
        <taxon>Bacteria</taxon>
        <taxon>Pseudomonadati</taxon>
        <taxon>Pseudomonadota</taxon>
        <taxon>Gammaproteobacteria</taxon>
        <taxon>Enterobacterales</taxon>
        <taxon>Enterobacteriaceae</taxon>
        <taxon>Kluyvera</taxon>
    </lineage>
</organism>
<feature type="transmembrane region" description="Helical" evidence="7">
    <location>
        <begin position="12"/>
        <end position="38"/>
    </location>
</feature>
<dbReference type="RefSeq" id="WP_153743300.1">
    <property type="nucleotide sequence ID" value="NZ_CP045843.1"/>
</dbReference>
<feature type="transmembrane region" description="Helical" evidence="7">
    <location>
        <begin position="239"/>
        <end position="259"/>
    </location>
</feature>
<evidence type="ECO:0000256" key="7">
    <source>
        <dbReference type="SAM" id="Phobius"/>
    </source>
</evidence>
<evidence type="ECO:0000259" key="8">
    <source>
        <dbReference type="Pfam" id="PF01757"/>
    </source>
</evidence>
<feature type="transmembrane region" description="Helical" evidence="7">
    <location>
        <begin position="74"/>
        <end position="92"/>
    </location>
</feature>
<feature type="transmembrane region" description="Helical" evidence="7">
    <location>
        <begin position="313"/>
        <end position="330"/>
    </location>
</feature>
<evidence type="ECO:0000256" key="3">
    <source>
        <dbReference type="ARBA" id="ARBA00022475"/>
    </source>
</evidence>
<keyword evidence="6 7" id="KW-0472">Membrane</keyword>
<comment type="subcellular location">
    <subcellularLocation>
        <location evidence="1">Cell membrane</location>
        <topology evidence="1">Multi-pass membrane protein</topology>
    </subcellularLocation>
</comment>
<dbReference type="PANTHER" id="PTHR40074">
    <property type="entry name" value="O-ACETYLTRANSFERASE WECH"/>
    <property type="match status" value="1"/>
</dbReference>
<feature type="transmembrane region" description="Helical" evidence="7">
    <location>
        <begin position="44"/>
        <end position="62"/>
    </location>
</feature>
<evidence type="ECO:0000256" key="1">
    <source>
        <dbReference type="ARBA" id="ARBA00004651"/>
    </source>
</evidence>
<dbReference type="Pfam" id="PF01757">
    <property type="entry name" value="Acyl_transf_3"/>
    <property type="match status" value="1"/>
</dbReference>
<keyword evidence="3" id="KW-1003">Cell membrane</keyword>
<feature type="transmembrane region" description="Helical" evidence="7">
    <location>
        <begin position="271"/>
        <end position="293"/>
    </location>
</feature>
<dbReference type="EMBL" id="CP045845">
    <property type="protein sequence ID" value="QGH30797.1"/>
    <property type="molecule type" value="Genomic_DNA"/>
</dbReference>
<dbReference type="GO" id="GO:0016746">
    <property type="term" value="F:acyltransferase activity"/>
    <property type="evidence" value="ECO:0007669"/>
    <property type="project" value="UniProtKB-KW"/>
</dbReference>
<dbReference type="PANTHER" id="PTHR40074:SF2">
    <property type="entry name" value="O-ACETYLTRANSFERASE WECH"/>
    <property type="match status" value="1"/>
</dbReference>
<name>A0ABX6DPR1_KLUIN</name>
<dbReference type="Proteomes" id="UP000344450">
    <property type="component" value="Chromosome"/>
</dbReference>
<keyword evidence="10" id="KW-1185">Reference proteome</keyword>
<evidence type="ECO:0000256" key="6">
    <source>
        <dbReference type="ARBA" id="ARBA00023136"/>
    </source>
</evidence>
<protein>
    <submittedName>
        <fullName evidence="9">Acyltransferase family protein</fullName>
    </submittedName>
</protein>
<proteinExistence type="inferred from homology"/>
<feature type="domain" description="Acyltransferase 3" evidence="8">
    <location>
        <begin position="4"/>
        <end position="324"/>
    </location>
</feature>
<feature type="transmembrane region" description="Helical" evidence="7">
    <location>
        <begin position="211"/>
        <end position="227"/>
    </location>
</feature>
<dbReference type="InterPro" id="IPR002656">
    <property type="entry name" value="Acyl_transf_3_dom"/>
</dbReference>
<feature type="transmembrane region" description="Helical" evidence="7">
    <location>
        <begin position="186"/>
        <end position="204"/>
    </location>
</feature>
<feature type="transmembrane region" description="Helical" evidence="7">
    <location>
        <begin position="149"/>
        <end position="166"/>
    </location>
</feature>
<feature type="transmembrane region" description="Helical" evidence="7">
    <location>
        <begin position="126"/>
        <end position="142"/>
    </location>
</feature>